<keyword evidence="3 12" id="KW-0813">Transport</keyword>
<dbReference type="PANTHER" id="PTHR11893">
    <property type="entry name" value="INNEXIN"/>
    <property type="match status" value="1"/>
</dbReference>
<dbReference type="GO" id="GO:0005886">
    <property type="term" value="C:plasma membrane"/>
    <property type="evidence" value="ECO:0007669"/>
    <property type="project" value="UniProtKB-SubCell"/>
</dbReference>
<evidence type="ECO:0000256" key="7">
    <source>
        <dbReference type="ARBA" id="ARBA00022949"/>
    </source>
</evidence>
<dbReference type="GO" id="GO:0005921">
    <property type="term" value="C:gap junction"/>
    <property type="evidence" value="ECO:0007669"/>
    <property type="project" value="UniProtKB-SubCell"/>
</dbReference>
<evidence type="ECO:0000256" key="11">
    <source>
        <dbReference type="ARBA" id="ARBA00023303"/>
    </source>
</evidence>
<dbReference type="GO" id="GO:0005243">
    <property type="term" value="F:gap junction channel activity"/>
    <property type="evidence" value="ECO:0007669"/>
    <property type="project" value="TreeGrafter"/>
</dbReference>
<evidence type="ECO:0000256" key="1">
    <source>
        <dbReference type="ARBA" id="ARBA00004610"/>
    </source>
</evidence>
<evidence type="ECO:0000256" key="4">
    <source>
        <dbReference type="ARBA" id="ARBA00022475"/>
    </source>
</evidence>
<dbReference type="GO" id="GO:0007602">
    <property type="term" value="P:phototransduction"/>
    <property type="evidence" value="ECO:0007669"/>
    <property type="project" value="TreeGrafter"/>
</dbReference>
<dbReference type="PROSITE" id="PS51013">
    <property type="entry name" value="PANNEXIN"/>
    <property type="match status" value="1"/>
</dbReference>
<keyword evidence="9 12" id="KW-0406">Ion transport</keyword>
<evidence type="ECO:0000256" key="2">
    <source>
        <dbReference type="ARBA" id="ARBA00004651"/>
    </source>
</evidence>
<comment type="subcellular location">
    <subcellularLocation>
        <location evidence="1">Cell junction</location>
        <location evidence="1">Gap junction</location>
    </subcellularLocation>
    <subcellularLocation>
        <location evidence="2 12">Cell membrane</location>
        <topology evidence="2 12">Multi-pass membrane protein</topology>
    </subcellularLocation>
</comment>
<evidence type="ECO:0000256" key="3">
    <source>
        <dbReference type="ARBA" id="ARBA00022448"/>
    </source>
</evidence>
<keyword evidence="4" id="KW-1003">Cell membrane</keyword>
<feature type="transmembrane region" description="Helical" evidence="12">
    <location>
        <begin position="187"/>
        <end position="205"/>
    </location>
</feature>
<evidence type="ECO:0000256" key="5">
    <source>
        <dbReference type="ARBA" id="ARBA00022692"/>
    </source>
</evidence>
<feature type="transmembrane region" description="Helical" evidence="12">
    <location>
        <begin position="115"/>
        <end position="137"/>
    </location>
</feature>
<dbReference type="InterPro" id="IPR000990">
    <property type="entry name" value="Innexin"/>
</dbReference>
<keyword evidence="11 12" id="KW-0407">Ion channel</keyword>
<dbReference type="AlphaFoldDB" id="A0A1B6BWP0"/>
<dbReference type="PRINTS" id="PR01262">
    <property type="entry name" value="INNEXIN"/>
</dbReference>
<reference evidence="13" key="1">
    <citation type="submission" date="2015-12" db="EMBL/GenBank/DDBJ databases">
        <title>De novo transcriptome assembly of four potential Pierce s Disease insect vectors from Arizona vineyards.</title>
        <authorList>
            <person name="Tassone E.E."/>
        </authorList>
    </citation>
    <scope>NUCLEOTIDE SEQUENCE</scope>
</reference>
<accession>A0A1B6BWP0</accession>
<dbReference type="EMBL" id="GEDC01031602">
    <property type="protein sequence ID" value="JAS05696.1"/>
    <property type="molecule type" value="Transcribed_RNA"/>
</dbReference>
<evidence type="ECO:0000256" key="6">
    <source>
        <dbReference type="ARBA" id="ARBA00022868"/>
    </source>
</evidence>
<evidence type="ECO:0000256" key="10">
    <source>
        <dbReference type="ARBA" id="ARBA00023136"/>
    </source>
</evidence>
<comment type="function">
    <text evidence="12">Structural component of the gap junctions.</text>
</comment>
<protein>
    <recommendedName>
        <fullName evidence="12">Innexin</fullName>
    </recommendedName>
</protein>
<evidence type="ECO:0000256" key="8">
    <source>
        <dbReference type="ARBA" id="ARBA00022989"/>
    </source>
</evidence>
<evidence type="ECO:0000256" key="12">
    <source>
        <dbReference type="RuleBase" id="RU010713"/>
    </source>
</evidence>
<keyword evidence="10 12" id="KW-0472">Membrane</keyword>
<proteinExistence type="inferred from homology"/>
<keyword evidence="5 12" id="KW-0812">Transmembrane</keyword>
<evidence type="ECO:0000256" key="9">
    <source>
        <dbReference type="ARBA" id="ARBA00023065"/>
    </source>
</evidence>
<evidence type="ECO:0000313" key="13">
    <source>
        <dbReference type="EMBL" id="JAS05696.1"/>
    </source>
</evidence>
<gene>
    <name evidence="12" type="primary">inx</name>
    <name evidence="13" type="ORF">g.14312</name>
</gene>
<comment type="similarity">
    <text evidence="12">Belongs to the pannexin family.</text>
</comment>
<organism evidence="13">
    <name type="scientific">Clastoptera arizonana</name>
    <name type="common">Arizona spittle bug</name>
    <dbReference type="NCBI Taxonomy" id="38151"/>
    <lineage>
        <taxon>Eukaryota</taxon>
        <taxon>Metazoa</taxon>
        <taxon>Ecdysozoa</taxon>
        <taxon>Arthropoda</taxon>
        <taxon>Hexapoda</taxon>
        <taxon>Insecta</taxon>
        <taxon>Pterygota</taxon>
        <taxon>Neoptera</taxon>
        <taxon>Paraneoptera</taxon>
        <taxon>Hemiptera</taxon>
        <taxon>Auchenorrhyncha</taxon>
        <taxon>Cercopoidea</taxon>
        <taxon>Clastopteridae</taxon>
        <taxon>Clastoptera</taxon>
    </lineage>
</organism>
<feature type="transmembrane region" description="Helical" evidence="12">
    <location>
        <begin position="32"/>
        <end position="50"/>
    </location>
</feature>
<name>A0A1B6BWP0_9HEMI</name>
<sequence length="393" mass="44530">MSVFGLVSAVAGFVKVRYLIDKAVIDNMVFRLHYRITSAILFVFCVLVTANNLIGDPIACIADGGVDVHVLNTFCWITQTFTLPHQQGKPIGSHIPHPGVGNFVEGEDAATYHAYYQWVPFILFFQGVLFYVPHWIWKNWEEGKVRMITDGIRGAIVGTKDDRKERQSRLVQYFIDTLNMHNTYASGYFLCEVLNFVNVIANMFFMDTFLGGSFLTYGTDVIKFSQEDQEVRTDPMVAIFPRVTKCTFHKYGPSGTIQKHDALCVLALNIINEKIYIFLWFWLVILAIVTGFALVYSAAVILLPSVRETILIRRFRFGTPAGVSALIRKTQVGDFLLLHLLGQNLNMMMFGELLDELSRKLHLSNNIPTAPSTLELSPIYPSDKLRLHKETEA</sequence>
<dbReference type="PANTHER" id="PTHR11893:SF37">
    <property type="entry name" value="INNEXIN INX3"/>
    <property type="match status" value="1"/>
</dbReference>
<dbReference type="Pfam" id="PF00876">
    <property type="entry name" value="Innexin"/>
    <property type="match status" value="1"/>
</dbReference>
<keyword evidence="6" id="KW-0303">Gap junction</keyword>
<keyword evidence="7" id="KW-0965">Cell junction</keyword>
<feature type="transmembrane region" description="Helical" evidence="12">
    <location>
        <begin position="275"/>
        <end position="306"/>
    </location>
</feature>
<dbReference type="GO" id="GO:0034220">
    <property type="term" value="P:monoatomic ion transmembrane transport"/>
    <property type="evidence" value="ECO:0007669"/>
    <property type="project" value="UniProtKB-KW"/>
</dbReference>
<keyword evidence="8 12" id="KW-1133">Transmembrane helix</keyword>